<dbReference type="AlphaFoldDB" id="S4RDM3"/>
<keyword evidence="1" id="KW-0175">Coiled coil</keyword>
<dbReference type="GO" id="GO:0051020">
    <property type="term" value="F:GTPase binding"/>
    <property type="evidence" value="ECO:0007669"/>
    <property type="project" value="TreeGrafter"/>
</dbReference>
<reference evidence="3" key="1">
    <citation type="submission" date="2025-08" db="UniProtKB">
        <authorList>
            <consortium name="Ensembl"/>
        </authorList>
    </citation>
    <scope>IDENTIFICATION</scope>
</reference>
<dbReference type="InterPro" id="IPR002710">
    <property type="entry name" value="Dilute_dom"/>
</dbReference>
<accession>S4RDM3</accession>
<evidence type="ECO:0000259" key="2">
    <source>
        <dbReference type="PROSITE" id="PS51126"/>
    </source>
</evidence>
<evidence type="ECO:0000256" key="1">
    <source>
        <dbReference type="SAM" id="Coils"/>
    </source>
</evidence>
<organism evidence="3">
    <name type="scientific">Petromyzon marinus</name>
    <name type="common">Sea lamprey</name>
    <dbReference type="NCBI Taxonomy" id="7757"/>
    <lineage>
        <taxon>Eukaryota</taxon>
        <taxon>Metazoa</taxon>
        <taxon>Chordata</taxon>
        <taxon>Craniata</taxon>
        <taxon>Vertebrata</taxon>
        <taxon>Cyclostomata</taxon>
        <taxon>Hyperoartia</taxon>
        <taxon>Petromyzontiformes</taxon>
        <taxon>Petromyzontidae</taxon>
        <taxon>Petromyzon</taxon>
    </lineage>
</organism>
<proteinExistence type="predicted"/>
<reference evidence="3" key="2">
    <citation type="submission" date="2025-09" db="UniProtKB">
        <authorList>
            <consortium name="Ensembl"/>
        </authorList>
    </citation>
    <scope>IDENTIFICATION</scope>
</reference>
<dbReference type="PROSITE" id="PS51126">
    <property type="entry name" value="DILUTE"/>
    <property type="match status" value="1"/>
</dbReference>
<protein>
    <recommendedName>
        <fullName evidence="2">Dilute domain-containing protein</fullName>
    </recommendedName>
</protein>
<evidence type="ECO:0000313" key="3">
    <source>
        <dbReference type="Ensembl" id="ENSPMAP00000003305.1"/>
    </source>
</evidence>
<feature type="domain" description="Dilute" evidence="2">
    <location>
        <begin position="124"/>
        <end position="402"/>
    </location>
</feature>
<dbReference type="PANTHER" id="PTHR16027">
    <property type="entry name" value="DILUTE DOMAIN-CONTAINING PROTEIN YPR089W"/>
    <property type="match status" value="1"/>
</dbReference>
<dbReference type="SMART" id="SM01132">
    <property type="entry name" value="DIL"/>
    <property type="match status" value="1"/>
</dbReference>
<dbReference type="Ensembl" id="ENSPMAT00000003320.1">
    <property type="protein sequence ID" value="ENSPMAP00000003305.1"/>
    <property type="gene ID" value="ENSPMAG00000003035.1"/>
</dbReference>
<name>S4RDM3_PETMA</name>
<dbReference type="OMA" id="HYAPTDG"/>
<dbReference type="PANTHER" id="PTHR16027:SF6">
    <property type="entry name" value="DILUTE DOMAIN-CONTAINING PROTEIN"/>
    <property type="match status" value="1"/>
</dbReference>
<dbReference type="Pfam" id="PF01843">
    <property type="entry name" value="DIL"/>
    <property type="match status" value="1"/>
</dbReference>
<feature type="coiled-coil region" evidence="1">
    <location>
        <begin position="6"/>
        <end position="33"/>
    </location>
</feature>
<dbReference type="STRING" id="7757.ENSPMAP00000003305"/>
<dbReference type="HOGENOM" id="CLU_000192_15_0_1"/>
<dbReference type="InterPro" id="IPR052072">
    <property type="entry name" value="Vascular_dev_regulator"/>
</dbReference>
<dbReference type="GeneTree" id="ENSGT00940000155347"/>
<sequence>DLWEKNENQEKTIRKLKKQLKLLDRKIKDLEGGEQRGSCPTRSRRPRRWRRVTRLSSAWEKEFQGMLEFHNDDENRLIRNLVVDLKPNELSQRLLPGLPAYILFMCVRHADYTNDDQKVRSLLTSTINGIKKVLKKRNDDFEIVCFWLSNTCRLLHCLKQYSGEEGYAQQNTSKQNEHCLKNFDLTEYRQVLSDLAIHIYQQLIKIIEVVLQPMIVPGMLEHETIQSVSSVKATGLRKRSSSIANGGSHFTLESILRQLSVIYDTMCHHGMDPELVKQVVRQVFYQLGSTTLNNLLLRKDMCSWSKVGMFELYNVSQLEEWLRDRKLQDSGAKETLLPLIEAAQVLQVNKKTEQDAEAICSICTALSPAQITKILNLYTPVNEFEERVTVSFIRIIQAQLKERPNSTQLLMDAKRMFPVTFPFNPSTLGLDSIEIPGTLSLAFLNRV</sequence>